<organism evidence="3 4">
    <name type="scientific">Haematococcus lacustris</name>
    <name type="common">Green alga</name>
    <name type="synonym">Haematococcus pluvialis</name>
    <dbReference type="NCBI Taxonomy" id="44745"/>
    <lineage>
        <taxon>Eukaryota</taxon>
        <taxon>Viridiplantae</taxon>
        <taxon>Chlorophyta</taxon>
        <taxon>core chlorophytes</taxon>
        <taxon>Chlorophyceae</taxon>
        <taxon>CS clade</taxon>
        <taxon>Chlamydomonadales</taxon>
        <taxon>Haematococcaceae</taxon>
        <taxon>Haematococcus</taxon>
    </lineage>
</organism>
<feature type="region of interest" description="Disordered" evidence="1">
    <location>
        <begin position="68"/>
        <end position="119"/>
    </location>
</feature>
<dbReference type="GO" id="GO:0006273">
    <property type="term" value="P:lagging strand elongation"/>
    <property type="evidence" value="ECO:0007669"/>
    <property type="project" value="TreeGrafter"/>
</dbReference>
<dbReference type="GO" id="GO:0003697">
    <property type="term" value="F:single-stranded DNA binding"/>
    <property type="evidence" value="ECO:0007669"/>
    <property type="project" value="TreeGrafter"/>
</dbReference>
<dbReference type="Pfam" id="PF12254">
    <property type="entry name" value="DNA_pol_alpha_N"/>
    <property type="match status" value="1"/>
</dbReference>
<proteinExistence type="predicted"/>
<comment type="caution">
    <text evidence="3">The sequence shown here is derived from an EMBL/GenBank/DDBJ whole genome shotgun (WGS) entry which is preliminary data.</text>
</comment>
<dbReference type="GO" id="GO:0003688">
    <property type="term" value="F:DNA replication origin binding"/>
    <property type="evidence" value="ECO:0007669"/>
    <property type="project" value="TreeGrafter"/>
</dbReference>
<dbReference type="GO" id="GO:0006272">
    <property type="term" value="P:leading strand elongation"/>
    <property type="evidence" value="ECO:0007669"/>
    <property type="project" value="TreeGrafter"/>
</dbReference>
<dbReference type="GO" id="GO:0003887">
    <property type="term" value="F:DNA-directed DNA polymerase activity"/>
    <property type="evidence" value="ECO:0007669"/>
    <property type="project" value="TreeGrafter"/>
</dbReference>
<dbReference type="InterPro" id="IPR024647">
    <property type="entry name" value="DNA_pol_a_cat_su_N"/>
</dbReference>
<feature type="region of interest" description="Disordered" evidence="1">
    <location>
        <begin position="133"/>
        <end position="154"/>
    </location>
</feature>
<sequence>MERSRRQPTVSASRAGAKSALEQLKAAREGGGAKRIADFEVEKEEAVYDVVEEEEYARIVAKRKDEGGDFIVDDDGEGYRELGEEDDHWTNRDEEGEEASGREAGKKRKGAKATVPSSITSLLSSSWDQAWGRRPCCPGKHPVPMLQQQGRVRR</sequence>
<dbReference type="Proteomes" id="UP000485058">
    <property type="component" value="Unassembled WGS sequence"/>
</dbReference>
<feature type="non-terminal residue" evidence="3">
    <location>
        <position position="154"/>
    </location>
</feature>
<dbReference type="GO" id="GO:1902975">
    <property type="term" value="P:mitotic DNA replication initiation"/>
    <property type="evidence" value="ECO:0007669"/>
    <property type="project" value="TreeGrafter"/>
</dbReference>
<dbReference type="EMBL" id="BLLF01000259">
    <property type="protein sequence ID" value="GFH09750.1"/>
    <property type="molecule type" value="Genomic_DNA"/>
</dbReference>
<dbReference type="PANTHER" id="PTHR45861">
    <property type="entry name" value="DNA POLYMERASE ALPHA CATALYTIC SUBUNIT"/>
    <property type="match status" value="1"/>
</dbReference>
<feature type="domain" description="DNA polymerase alpha catalytic subunit N-terminal" evidence="2">
    <location>
        <begin position="21"/>
        <end position="86"/>
    </location>
</feature>
<dbReference type="GO" id="GO:0005658">
    <property type="term" value="C:alpha DNA polymerase:primase complex"/>
    <property type="evidence" value="ECO:0007669"/>
    <property type="project" value="TreeGrafter"/>
</dbReference>
<gene>
    <name evidence="3" type="ORF">HaLaN_04949</name>
</gene>
<protein>
    <submittedName>
        <fullName evidence="3">DNA polymerase</fullName>
    </submittedName>
</protein>
<dbReference type="GO" id="GO:0003682">
    <property type="term" value="F:chromatin binding"/>
    <property type="evidence" value="ECO:0007669"/>
    <property type="project" value="TreeGrafter"/>
</dbReference>
<dbReference type="AlphaFoldDB" id="A0A699YHS5"/>
<evidence type="ECO:0000259" key="2">
    <source>
        <dbReference type="Pfam" id="PF12254"/>
    </source>
</evidence>
<evidence type="ECO:0000256" key="1">
    <source>
        <dbReference type="SAM" id="MobiDB-lite"/>
    </source>
</evidence>
<feature type="non-terminal residue" evidence="3">
    <location>
        <position position="1"/>
    </location>
</feature>
<evidence type="ECO:0000313" key="3">
    <source>
        <dbReference type="EMBL" id="GFH09750.1"/>
    </source>
</evidence>
<accession>A0A699YHS5</accession>
<evidence type="ECO:0000313" key="4">
    <source>
        <dbReference type="Proteomes" id="UP000485058"/>
    </source>
</evidence>
<dbReference type="PANTHER" id="PTHR45861:SF1">
    <property type="entry name" value="DNA POLYMERASE ALPHA CATALYTIC SUBUNIT"/>
    <property type="match status" value="1"/>
</dbReference>
<keyword evidence="4" id="KW-1185">Reference proteome</keyword>
<feature type="compositionally biased region" description="Basic and acidic residues" evidence="1">
    <location>
        <begin position="77"/>
        <end position="104"/>
    </location>
</feature>
<name>A0A699YHS5_HAELA</name>
<reference evidence="3 4" key="1">
    <citation type="submission" date="2020-02" db="EMBL/GenBank/DDBJ databases">
        <title>Draft genome sequence of Haematococcus lacustris strain NIES-144.</title>
        <authorList>
            <person name="Morimoto D."/>
            <person name="Nakagawa S."/>
            <person name="Yoshida T."/>
            <person name="Sawayama S."/>
        </authorList>
    </citation>
    <scope>NUCLEOTIDE SEQUENCE [LARGE SCALE GENOMIC DNA]</scope>
    <source>
        <strain evidence="3 4">NIES-144</strain>
    </source>
</reference>